<gene>
    <name evidence="2" type="ORF">CAOG_004797</name>
</gene>
<feature type="signal peptide" evidence="1">
    <location>
        <begin position="1"/>
        <end position="22"/>
    </location>
</feature>
<evidence type="ECO:0000313" key="2">
    <source>
        <dbReference type="EMBL" id="KJE94108.1"/>
    </source>
</evidence>
<evidence type="ECO:0000256" key="1">
    <source>
        <dbReference type="SAM" id="SignalP"/>
    </source>
</evidence>
<dbReference type="InterPro" id="IPR016565">
    <property type="entry name" value="Proteasome_assmbl_chp_1"/>
</dbReference>
<name>A0A0D2WS08_CAPO3</name>
<keyword evidence="3" id="KW-1185">Reference proteome</keyword>
<feature type="chain" id="PRO_5002255196" evidence="1">
    <location>
        <begin position="23"/>
        <end position="244"/>
    </location>
</feature>
<evidence type="ECO:0000313" key="3">
    <source>
        <dbReference type="Proteomes" id="UP000008743"/>
    </source>
</evidence>
<sequence length="244" mass="25530">MDANSQRAKRFVCLVLLLPALRSPFPPAKEFCHIYRNSALPDLLVCAVTAPVSPSEAFEFAATLLTHVHADRVLAFDAALKSSINGLYDDPENDDSDYDYDSGHRGALVCALATAAWRRDGRLPARALPTANMVTGAPAALLSHCEVIGTPAALLLALQESVEISPELLLAMDAVITSDNSQLGTVAPALAPLQADALRAAFKSAGPASDSALASVPGAIHLVLSASTTTAATFVRPTPDSLYL</sequence>
<protein>
    <submittedName>
        <fullName evidence="2">Uncharacterized protein</fullName>
    </submittedName>
</protein>
<reference evidence="3" key="1">
    <citation type="submission" date="2011-02" db="EMBL/GenBank/DDBJ databases">
        <title>The Genome Sequence of Capsaspora owczarzaki ATCC 30864.</title>
        <authorList>
            <person name="Russ C."/>
            <person name="Cuomo C."/>
            <person name="Burger G."/>
            <person name="Gray M.W."/>
            <person name="Holland P.W.H."/>
            <person name="King N."/>
            <person name="Lang F.B.F."/>
            <person name="Roger A.J."/>
            <person name="Ruiz-Trillo I."/>
            <person name="Young S.K."/>
            <person name="Zeng Q."/>
            <person name="Gargeya S."/>
            <person name="Alvarado L."/>
            <person name="Berlin A."/>
            <person name="Chapman S.B."/>
            <person name="Chen Z."/>
            <person name="Freedman E."/>
            <person name="Gellesch M."/>
            <person name="Goldberg J."/>
            <person name="Griggs A."/>
            <person name="Gujja S."/>
            <person name="Heilman E."/>
            <person name="Heiman D."/>
            <person name="Howarth C."/>
            <person name="Mehta T."/>
            <person name="Neiman D."/>
            <person name="Pearson M."/>
            <person name="Roberts A."/>
            <person name="Saif S."/>
            <person name="Shea T."/>
            <person name="Shenoy N."/>
            <person name="Sisk P."/>
            <person name="Stolte C."/>
            <person name="Sykes S."/>
            <person name="White J."/>
            <person name="Yandava C."/>
            <person name="Haas B."/>
            <person name="Nusbaum C."/>
            <person name="Birren B."/>
        </authorList>
    </citation>
    <scope>NUCLEOTIDE SEQUENCE</scope>
    <source>
        <strain evidence="3">ATCC 30864</strain>
    </source>
</reference>
<accession>A0A0D2WS08</accession>
<organism evidence="2 3">
    <name type="scientific">Capsaspora owczarzaki (strain ATCC 30864)</name>
    <dbReference type="NCBI Taxonomy" id="595528"/>
    <lineage>
        <taxon>Eukaryota</taxon>
        <taxon>Filasterea</taxon>
        <taxon>Capsaspora</taxon>
    </lineage>
</organism>
<dbReference type="Proteomes" id="UP000008743">
    <property type="component" value="Unassembled WGS sequence"/>
</dbReference>
<dbReference type="GO" id="GO:0043248">
    <property type="term" value="P:proteasome assembly"/>
    <property type="evidence" value="ECO:0007669"/>
    <property type="project" value="InterPro"/>
</dbReference>
<dbReference type="OrthoDB" id="17536at2759"/>
<dbReference type="EMBL" id="KE346366">
    <property type="protein sequence ID" value="KJE94108.1"/>
    <property type="molecule type" value="Genomic_DNA"/>
</dbReference>
<dbReference type="GO" id="GO:0005783">
    <property type="term" value="C:endoplasmic reticulum"/>
    <property type="evidence" value="ECO:0007669"/>
    <property type="project" value="InterPro"/>
</dbReference>
<proteinExistence type="predicted"/>
<keyword evidence="1" id="KW-0732">Signal</keyword>
<dbReference type="Pfam" id="PF16094">
    <property type="entry name" value="PAC1"/>
    <property type="match status" value="1"/>
</dbReference>
<dbReference type="AlphaFoldDB" id="A0A0D2WS08"/>